<comment type="caution">
    <text evidence="2">The sequence shown here is derived from an EMBL/GenBank/DDBJ whole genome shotgun (WGS) entry which is preliminary data.</text>
</comment>
<keyword evidence="1" id="KW-1133">Transmembrane helix</keyword>
<keyword evidence="1" id="KW-0472">Membrane</keyword>
<evidence type="ECO:0000256" key="1">
    <source>
        <dbReference type="SAM" id="Phobius"/>
    </source>
</evidence>
<feature type="transmembrane region" description="Helical" evidence="1">
    <location>
        <begin position="167"/>
        <end position="187"/>
    </location>
</feature>
<dbReference type="Proteomes" id="UP001196408">
    <property type="component" value="Unassembled WGS sequence"/>
</dbReference>
<feature type="transmembrane region" description="Helical" evidence="1">
    <location>
        <begin position="199"/>
        <end position="225"/>
    </location>
</feature>
<keyword evidence="5" id="KW-1185">Reference proteome</keyword>
<evidence type="ECO:0000313" key="5">
    <source>
        <dbReference type="Proteomes" id="UP001197492"/>
    </source>
</evidence>
<accession>A0AAW4MS75</accession>
<sequence length="295" mass="33641">MKINELTTIGFKPTPKKDYYYYIQDHFYLLLQVLPHHKIALLLTTEDSKHQRDILEQLFIKRDDVERIYSNVKGAGLVLSTHIKKEELENIVLTLKKEINQSSQCHHCHQSKPLNVYLLDDEIDILCSDCFEKHERITKHTASPLGILGAFIGAVIGGIIWAFGYNLGYIICLDAILLSLLSFIGYKKLGHYIDQKAKIIIPLIDILVLFFAQYASCAFSVQAAFKRIGTSSVSFIQALVVVPGMMFDSSLIGLLLVYLLYGLILMIITLVILFIYDKRKNSYYFTYKCINGENS</sequence>
<feature type="transmembrane region" description="Helical" evidence="1">
    <location>
        <begin position="251"/>
        <end position="276"/>
    </location>
</feature>
<evidence type="ECO:0000313" key="4">
    <source>
        <dbReference type="Proteomes" id="UP001196408"/>
    </source>
</evidence>
<feature type="transmembrane region" description="Helical" evidence="1">
    <location>
        <begin position="142"/>
        <end position="161"/>
    </location>
</feature>
<keyword evidence="1" id="KW-0812">Transmembrane</keyword>
<dbReference type="Proteomes" id="UP001197492">
    <property type="component" value="Unassembled WGS sequence"/>
</dbReference>
<dbReference type="EMBL" id="JAHOEF010000010">
    <property type="protein sequence ID" value="MBV3382144.1"/>
    <property type="molecule type" value="Genomic_DNA"/>
</dbReference>
<proteinExistence type="predicted"/>
<evidence type="ECO:0000313" key="2">
    <source>
        <dbReference type="EMBL" id="MBV3382144.1"/>
    </source>
</evidence>
<gene>
    <name evidence="2" type="ORF">KSV97_02660</name>
    <name evidence="3" type="ORF">KSW06_02455</name>
</gene>
<organism evidence="2 4">
    <name type="scientific">Catenibacterium mitsuokai</name>
    <dbReference type="NCBI Taxonomy" id="100886"/>
    <lineage>
        <taxon>Bacteria</taxon>
        <taxon>Bacillati</taxon>
        <taxon>Bacillota</taxon>
        <taxon>Erysipelotrichia</taxon>
        <taxon>Erysipelotrichales</taxon>
        <taxon>Coprobacillaceae</taxon>
        <taxon>Catenibacterium</taxon>
    </lineage>
</organism>
<dbReference type="AlphaFoldDB" id="A0AAW4MS75"/>
<reference evidence="2 5" key="1">
    <citation type="submission" date="2021-06" db="EMBL/GenBank/DDBJ databases">
        <title>Collection of gut derived symbiotic bacterial strains cultured from healthy donors.</title>
        <authorList>
            <person name="Lin H."/>
            <person name="Littmann E."/>
            <person name="Pamer E.G."/>
        </authorList>
    </citation>
    <scope>NUCLEOTIDE SEQUENCE</scope>
    <source>
        <strain evidence="3 5">MSK.21.70</strain>
        <strain evidence="2">MSK.21.82</strain>
    </source>
</reference>
<name>A0AAW4MS75_9FIRM</name>
<evidence type="ECO:0000313" key="3">
    <source>
        <dbReference type="EMBL" id="MBV3392127.1"/>
    </source>
</evidence>
<dbReference type="EMBL" id="JAHOEL010000009">
    <property type="protein sequence ID" value="MBV3392127.1"/>
    <property type="molecule type" value="Genomic_DNA"/>
</dbReference>
<protein>
    <submittedName>
        <fullName evidence="2">Uncharacterized protein</fullName>
    </submittedName>
</protein>
<dbReference type="RefSeq" id="WP_217747162.1">
    <property type="nucleotide sequence ID" value="NZ_JAHOEB010000010.1"/>
</dbReference>